<protein>
    <recommendedName>
        <fullName evidence="3">DUF2685 domain-containing protein</fullName>
    </recommendedName>
</protein>
<dbReference type="EMBL" id="KT239446">
    <property type="protein sequence ID" value="AKY02049.1"/>
    <property type="molecule type" value="Genomic_DNA"/>
</dbReference>
<gene>
    <name evidence="1" type="ORF">JD18_178</name>
</gene>
<accession>A0A0K1Y4Y7</accession>
<evidence type="ECO:0000313" key="2">
    <source>
        <dbReference type="Proteomes" id="UP000204179"/>
    </source>
</evidence>
<dbReference type="GeneID" id="26518593"/>
<name>A0A0K1Y4Y7_9CAUD</name>
<dbReference type="Pfam" id="PF10886">
    <property type="entry name" value="DUF2685"/>
    <property type="match status" value="1"/>
</dbReference>
<dbReference type="Proteomes" id="UP000204179">
    <property type="component" value="Segment"/>
</dbReference>
<reference evidence="1 2" key="1">
    <citation type="submission" date="2015-07" db="EMBL/GenBank/DDBJ databases">
        <title>Isolation and characterization of JD18-a novel lytic bacteriophage for Klebsiella pneumoniae.</title>
        <authorList>
            <person name="Fan J."/>
            <person name="Zhang X."/>
            <person name="Guo X."/>
            <person name="He P."/>
            <person name="Zhang Y."/>
        </authorList>
    </citation>
    <scope>NUCLEOTIDE SEQUENCE [LARGE SCALE GENOMIC DNA]</scope>
</reference>
<organism evidence="1 2">
    <name type="scientific">Klebsiella phage JD18</name>
    <dbReference type="NCBI Taxonomy" id="1698360"/>
    <lineage>
        <taxon>Viruses</taxon>
        <taxon>Duplodnaviria</taxon>
        <taxon>Heunggongvirae</taxon>
        <taxon>Uroviricota</taxon>
        <taxon>Caudoviricetes</taxon>
        <taxon>Pantevenvirales</taxon>
        <taxon>Straboviridae</taxon>
        <taxon>Tevenvirinae</taxon>
        <taxon>Jiaodavirus</taxon>
        <taxon>Jiaodavirus jd18</taxon>
    </lineage>
</organism>
<evidence type="ECO:0008006" key="3">
    <source>
        <dbReference type="Google" id="ProtNLM"/>
    </source>
</evidence>
<dbReference type="KEGG" id="vg:26518593"/>
<proteinExistence type="predicted"/>
<keyword evidence="2" id="KW-1185">Reference proteome</keyword>
<sequence>MSNTVCVVCKGPIDEALVVHTDKGPVHPGACYNYAIELPVTEDTEEQLQETQLLI</sequence>
<dbReference type="InterPro" id="IPR024362">
    <property type="entry name" value="DUF2685"/>
</dbReference>
<evidence type="ECO:0000313" key="1">
    <source>
        <dbReference type="EMBL" id="AKY02049.1"/>
    </source>
</evidence>
<dbReference type="RefSeq" id="YP_009190759.1">
    <property type="nucleotide sequence ID" value="NC_028686.1"/>
</dbReference>